<dbReference type="PROSITE" id="PS51340">
    <property type="entry name" value="MOSC"/>
    <property type="match status" value="1"/>
</dbReference>
<dbReference type="SUPFAM" id="SSF50800">
    <property type="entry name" value="PK beta-barrel domain-like"/>
    <property type="match status" value="1"/>
</dbReference>
<reference evidence="2 3" key="1">
    <citation type="journal article" date="2020" name="Int. J. Syst. Evol. Microbiol.">
        <title>Novel acetic acid bacteria from cider fermentations: Acetobacter conturbans sp. nov. and Acetobacter fallax sp. nov.</title>
        <authorList>
            <person name="Sombolestani A.S."/>
            <person name="Cleenwerck I."/>
            <person name="Cnockaert M."/>
            <person name="Borremans W."/>
            <person name="Wieme A.D."/>
            <person name="De Vuyst L."/>
            <person name="Vandamme P."/>
        </authorList>
    </citation>
    <scope>NUCLEOTIDE SEQUENCE [LARGE SCALE GENOMIC DNA]</scope>
    <source>
        <strain evidence="2 3">LMG 1627</strain>
    </source>
</reference>
<dbReference type="InterPro" id="IPR005302">
    <property type="entry name" value="MoCF_Sase_C"/>
</dbReference>
<dbReference type="InterPro" id="IPR005303">
    <property type="entry name" value="MOCOS_middle"/>
</dbReference>
<accession>A0ABX0K0X8</accession>
<name>A0ABX0K0X8_9PROT</name>
<dbReference type="Pfam" id="PF03473">
    <property type="entry name" value="MOSC"/>
    <property type="match status" value="1"/>
</dbReference>
<dbReference type="InterPro" id="IPR011037">
    <property type="entry name" value="Pyrv_Knase-like_insert_dom_sf"/>
</dbReference>
<proteinExistence type="predicted"/>
<dbReference type="Gene3D" id="2.40.33.20">
    <property type="entry name" value="PK beta-barrel domain-like"/>
    <property type="match status" value="1"/>
</dbReference>
<comment type="caution">
    <text evidence="2">The sequence shown here is derived from an EMBL/GenBank/DDBJ whole genome shotgun (WGS) entry which is preliminary data.</text>
</comment>
<gene>
    <name evidence="2" type="ORF">GOB81_11900</name>
</gene>
<keyword evidence="3" id="KW-1185">Reference proteome</keyword>
<evidence type="ECO:0000313" key="2">
    <source>
        <dbReference type="EMBL" id="NHN89324.1"/>
    </source>
</evidence>
<protein>
    <submittedName>
        <fullName evidence="2">MOSC domain-containing protein</fullName>
    </submittedName>
</protein>
<evidence type="ECO:0000313" key="3">
    <source>
        <dbReference type="Proteomes" id="UP000631653"/>
    </source>
</evidence>
<dbReference type="Pfam" id="PF03476">
    <property type="entry name" value="MOSC_N"/>
    <property type="match status" value="1"/>
</dbReference>
<dbReference type="EMBL" id="WOSY01000011">
    <property type="protein sequence ID" value="NHN89324.1"/>
    <property type="molecule type" value="Genomic_DNA"/>
</dbReference>
<dbReference type="Proteomes" id="UP000631653">
    <property type="component" value="Unassembled WGS sequence"/>
</dbReference>
<dbReference type="SUPFAM" id="SSF141673">
    <property type="entry name" value="MOSC N-terminal domain-like"/>
    <property type="match status" value="1"/>
</dbReference>
<organism evidence="2 3">
    <name type="scientific">Acetobacter conturbans</name>
    <dbReference type="NCBI Taxonomy" id="1737472"/>
    <lineage>
        <taxon>Bacteria</taxon>
        <taxon>Pseudomonadati</taxon>
        <taxon>Pseudomonadota</taxon>
        <taxon>Alphaproteobacteria</taxon>
        <taxon>Acetobacterales</taxon>
        <taxon>Acetobacteraceae</taxon>
        <taxon>Acetobacter</taxon>
    </lineage>
</organism>
<evidence type="ECO:0000259" key="1">
    <source>
        <dbReference type="PROSITE" id="PS51340"/>
    </source>
</evidence>
<dbReference type="PANTHER" id="PTHR14237">
    <property type="entry name" value="MOLYBDOPTERIN COFACTOR SULFURASE MOSC"/>
    <property type="match status" value="1"/>
</dbReference>
<feature type="domain" description="MOSC" evidence="1">
    <location>
        <begin position="96"/>
        <end position="262"/>
    </location>
</feature>
<dbReference type="PANTHER" id="PTHR14237:SF19">
    <property type="entry name" value="MITOCHONDRIAL AMIDOXIME REDUCING COMPONENT 1"/>
    <property type="match status" value="1"/>
</dbReference>
<dbReference type="RefSeq" id="WP_173570659.1">
    <property type="nucleotide sequence ID" value="NZ_WOSY01000011.1"/>
</dbReference>
<sequence>MLNVQSLHIYPVKSLHGISVPRLRLDPWGGENDRRWLIVDPQGQFITQRSDPVMATIRVTVTPDGLFLACDGKNDLVVPSPQGSHSPVTVWGDTVMAVDGEESTAIWLSEVIGRPCRLVYMDQPQTARRKSWDEHDFSNSFSDGFPVLVCTTASLDDLNGRLPTAIPMARFRPNLVIDGAEPWDEDHWLRLRIGTVELSLVKPCSRCVMTTVDQETGIIPDKKEPLRTLATFRKQEGGVMFGQNALVSRTGTITEGDAVEVLETR</sequence>